<dbReference type="PANTHER" id="PTHR10340">
    <property type="entry name" value="SPHINGOMYELIN PHOSPHODIESTERASE"/>
    <property type="match status" value="1"/>
</dbReference>
<dbReference type="GO" id="GO:0005615">
    <property type="term" value="C:extracellular space"/>
    <property type="evidence" value="ECO:0007669"/>
    <property type="project" value="TreeGrafter"/>
</dbReference>
<name>A0AAW2Z8G0_9EUKA</name>
<keyword evidence="1" id="KW-0378">Hydrolase</keyword>
<dbReference type="InterPro" id="IPR029052">
    <property type="entry name" value="Metallo-depent_PP-like"/>
</dbReference>
<organism evidence="5 6">
    <name type="scientific">Acrasis kona</name>
    <dbReference type="NCBI Taxonomy" id="1008807"/>
    <lineage>
        <taxon>Eukaryota</taxon>
        <taxon>Discoba</taxon>
        <taxon>Heterolobosea</taxon>
        <taxon>Tetramitia</taxon>
        <taxon>Eutetramitia</taxon>
        <taxon>Acrasidae</taxon>
        <taxon>Acrasis</taxon>
    </lineage>
</organism>
<dbReference type="Gene3D" id="3.60.21.10">
    <property type="match status" value="1"/>
</dbReference>
<dbReference type="EMBL" id="JAOPGA020001155">
    <property type="protein sequence ID" value="KAL0485644.1"/>
    <property type="molecule type" value="Genomic_DNA"/>
</dbReference>
<dbReference type="CDD" id="cd00842">
    <property type="entry name" value="MPP_ASMase"/>
    <property type="match status" value="1"/>
</dbReference>
<sequence>MKDTPLLSLLLFTLFGFAFCSSFFWISDIHFDPEYDGAVNSTQYCRRKSTNKRYYVGHLNKINRSEKSAIFGRYGCNPPLQLISSTFQQMRKVDAQPSFILVNGDFVGHYLKDESINIQAIKTVSDELTKSFPNTPVFPCIGNTDLYPDYYISPHNNTFYQSLYKIWAKWIPDAKCKNTFTKGGYYSKILSQQNNSPLKVIVLNSLLYSPKRMPLSKEVDPADQLFWLTEELRESKKLLIPTYIMTHIPPTQNSFDEKELWIEQYQSHYLNIIKNFSTVIVSQFFGHLHKDEFRSGASTIGMINLSISPIFGNNPGFRHMHFNEEYELTNYDQWYLDLFGSNHNGSADWKVLYDFSSLYDVEGFDYKNFCEVVDKIKSDDVYSGRYLAIHNGNYFKDRHKSNCEMAAYNRQEYMDCVSKSSNDGI</sequence>
<keyword evidence="2" id="KW-0325">Glycoprotein</keyword>
<feature type="chain" id="PRO_5043441903" evidence="3">
    <location>
        <begin position="21"/>
        <end position="425"/>
    </location>
</feature>
<feature type="domain" description="Calcineurin-like phosphoesterase" evidence="4">
    <location>
        <begin position="24"/>
        <end position="290"/>
    </location>
</feature>
<keyword evidence="3" id="KW-0732">Signal</keyword>
<evidence type="ECO:0000256" key="3">
    <source>
        <dbReference type="SAM" id="SignalP"/>
    </source>
</evidence>
<accession>A0AAW2Z8G0</accession>
<dbReference type="SUPFAM" id="SSF56300">
    <property type="entry name" value="Metallo-dependent phosphatases"/>
    <property type="match status" value="1"/>
</dbReference>
<evidence type="ECO:0000313" key="5">
    <source>
        <dbReference type="EMBL" id="KAL0485644.1"/>
    </source>
</evidence>
<dbReference type="AlphaFoldDB" id="A0AAW2Z8G0"/>
<dbReference type="InterPro" id="IPR041805">
    <property type="entry name" value="ASMase/PPN1_MPP"/>
</dbReference>
<evidence type="ECO:0000259" key="4">
    <source>
        <dbReference type="Pfam" id="PF00149"/>
    </source>
</evidence>
<gene>
    <name evidence="5" type="ORF">AKO1_011888</name>
</gene>
<evidence type="ECO:0000313" key="6">
    <source>
        <dbReference type="Proteomes" id="UP001431209"/>
    </source>
</evidence>
<dbReference type="InterPro" id="IPR004843">
    <property type="entry name" value="Calcineurin-like_PHP"/>
</dbReference>
<keyword evidence="6" id="KW-1185">Reference proteome</keyword>
<dbReference type="Pfam" id="PF00149">
    <property type="entry name" value="Metallophos"/>
    <property type="match status" value="1"/>
</dbReference>
<dbReference type="PANTHER" id="PTHR10340:SF53">
    <property type="entry name" value="SPHINGOMYELINASE PHOSPHODIESTERASE D"/>
    <property type="match status" value="1"/>
</dbReference>
<protein>
    <submittedName>
        <fullName evidence="5">Sphingomyelinase phosphodiesterase D</fullName>
    </submittedName>
</protein>
<comment type="caution">
    <text evidence="5">The sequence shown here is derived from an EMBL/GenBank/DDBJ whole genome shotgun (WGS) entry which is preliminary data.</text>
</comment>
<evidence type="ECO:0000256" key="1">
    <source>
        <dbReference type="ARBA" id="ARBA00022801"/>
    </source>
</evidence>
<proteinExistence type="predicted"/>
<evidence type="ECO:0000256" key="2">
    <source>
        <dbReference type="ARBA" id="ARBA00023180"/>
    </source>
</evidence>
<dbReference type="GO" id="GO:0008081">
    <property type="term" value="F:phosphoric diester hydrolase activity"/>
    <property type="evidence" value="ECO:0007669"/>
    <property type="project" value="TreeGrafter"/>
</dbReference>
<reference evidence="5 6" key="1">
    <citation type="submission" date="2024-03" db="EMBL/GenBank/DDBJ databases">
        <title>The Acrasis kona genome and developmental transcriptomes reveal deep origins of eukaryotic multicellular pathways.</title>
        <authorList>
            <person name="Sheikh S."/>
            <person name="Fu C.-J."/>
            <person name="Brown M.W."/>
            <person name="Baldauf S.L."/>
        </authorList>
    </citation>
    <scope>NUCLEOTIDE SEQUENCE [LARGE SCALE GENOMIC DNA]</scope>
    <source>
        <strain evidence="5 6">ATCC MYA-3509</strain>
    </source>
</reference>
<feature type="signal peptide" evidence="3">
    <location>
        <begin position="1"/>
        <end position="20"/>
    </location>
</feature>
<dbReference type="Proteomes" id="UP001431209">
    <property type="component" value="Unassembled WGS sequence"/>
</dbReference>